<evidence type="ECO:0000256" key="5">
    <source>
        <dbReference type="ARBA" id="ARBA00023136"/>
    </source>
</evidence>
<feature type="transmembrane region" description="Helical" evidence="6">
    <location>
        <begin position="230"/>
        <end position="251"/>
    </location>
</feature>
<reference evidence="7 8" key="1">
    <citation type="submission" date="2018-04" db="EMBL/GenBank/DDBJ databases">
        <title>Genomic Encyclopedia of Type Strains, Phase IV (KMG-IV): sequencing the most valuable type-strain genomes for metagenomic binning, comparative biology and taxonomic classification.</title>
        <authorList>
            <person name="Goeker M."/>
        </authorList>
    </citation>
    <scope>NUCLEOTIDE SEQUENCE [LARGE SCALE GENOMIC DNA]</scope>
    <source>
        <strain evidence="7 8">DSM 104150</strain>
    </source>
</reference>
<protein>
    <submittedName>
        <fullName evidence="7">tRNA-processing RNAse BN</fullName>
    </submittedName>
</protein>
<feature type="transmembrane region" description="Helical" evidence="6">
    <location>
        <begin position="155"/>
        <end position="181"/>
    </location>
</feature>
<evidence type="ECO:0000313" key="8">
    <source>
        <dbReference type="Proteomes" id="UP000248330"/>
    </source>
</evidence>
<keyword evidence="5 6" id="KW-0472">Membrane</keyword>
<evidence type="ECO:0000256" key="2">
    <source>
        <dbReference type="ARBA" id="ARBA00022475"/>
    </source>
</evidence>
<dbReference type="OrthoDB" id="9808671at2"/>
<feature type="transmembrane region" description="Helical" evidence="6">
    <location>
        <begin position="263"/>
        <end position="290"/>
    </location>
</feature>
<dbReference type="AlphaFoldDB" id="A0A318ECG6"/>
<keyword evidence="4 6" id="KW-1133">Transmembrane helix</keyword>
<name>A0A318ECG6_9GAMM</name>
<dbReference type="Proteomes" id="UP000248330">
    <property type="component" value="Unassembled WGS sequence"/>
</dbReference>
<evidence type="ECO:0000313" key="7">
    <source>
        <dbReference type="EMBL" id="PXV67167.1"/>
    </source>
</evidence>
<comment type="subcellular location">
    <subcellularLocation>
        <location evidence="1">Cell membrane</location>
        <topology evidence="1">Multi-pass membrane protein</topology>
    </subcellularLocation>
</comment>
<organism evidence="7 8">
    <name type="scientific">Sinimarinibacterium flocculans</name>
    <dbReference type="NCBI Taxonomy" id="985250"/>
    <lineage>
        <taxon>Bacteria</taxon>
        <taxon>Pseudomonadati</taxon>
        <taxon>Pseudomonadota</taxon>
        <taxon>Gammaproteobacteria</taxon>
        <taxon>Nevskiales</taxon>
        <taxon>Nevskiaceae</taxon>
        <taxon>Sinimarinibacterium</taxon>
    </lineage>
</organism>
<dbReference type="PANTHER" id="PTHR30213:SF0">
    <property type="entry name" value="UPF0761 MEMBRANE PROTEIN YIHY"/>
    <property type="match status" value="1"/>
</dbReference>
<accession>A0A318ECG6</accession>
<feature type="transmembrane region" description="Helical" evidence="6">
    <location>
        <begin position="108"/>
        <end position="129"/>
    </location>
</feature>
<keyword evidence="3 6" id="KW-0812">Transmembrane</keyword>
<dbReference type="GO" id="GO:0005886">
    <property type="term" value="C:plasma membrane"/>
    <property type="evidence" value="ECO:0007669"/>
    <property type="project" value="UniProtKB-SubCell"/>
</dbReference>
<sequence>MDRYLQRLRELLWDLEASARYPKRLVVLGRYGFVLARDLIEGQLNMRAMSLVYTTLLSIVPLLALAFSVLKALGVHNSLEPVLLELLRPLGAQAEDISANVIGFVENIRVGVLGSLGVALLFYAALSLIQKVESAFNFIWRIERPRPLSQRLGEYFAVLTVGPVAVFAALGVTASIFNSAVMLRIGSIEPFGLLIFIAARLLPYALIIGAFTFLYAFVPNTRVRLRAAALGGLLAGVLWQAGSTAFASFVAHAPNYNAVYSGFAIVIFLLIWLYVGWLILLIGCQLAFYIQHPEHLKPRRTPASLSGRATEYLALMIMGLTGRRFMAGRPGYTQEELALALHAEPDHVARVVEVLLFHGLLVETGHDRTQLIPGMDLDSIELARLWRLARAGASTLPQPGDELGREVADLLGAAEKSFEERTGPLSLRRWLSRDGSGD</sequence>
<dbReference type="Pfam" id="PF03631">
    <property type="entry name" value="Virul_fac_BrkB"/>
    <property type="match status" value="1"/>
</dbReference>
<feature type="transmembrane region" description="Helical" evidence="6">
    <location>
        <begin position="51"/>
        <end position="70"/>
    </location>
</feature>
<dbReference type="RefSeq" id="WP_110265483.1">
    <property type="nucleotide sequence ID" value="NZ_CAWNXA010000006.1"/>
</dbReference>
<keyword evidence="2" id="KW-1003">Cell membrane</keyword>
<dbReference type="PANTHER" id="PTHR30213">
    <property type="entry name" value="INNER MEMBRANE PROTEIN YHJD"/>
    <property type="match status" value="1"/>
</dbReference>
<feature type="transmembrane region" description="Helical" evidence="6">
    <location>
        <begin position="193"/>
        <end position="218"/>
    </location>
</feature>
<evidence type="ECO:0000256" key="6">
    <source>
        <dbReference type="SAM" id="Phobius"/>
    </source>
</evidence>
<dbReference type="NCBIfam" id="TIGR00765">
    <property type="entry name" value="yihY_not_rbn"/>
    <property type="match status" value="1"/>
</dbReference>
<gene>
    <name evidence="7" type="ORF">C8D93_106144</name>
</gene>
<proteinExistence type="predicted"/>
<comment type="caution">
    <text evidence="7">The sequence shown here is derived from an EMBL/GenBank/DDBJ whole genome shotgun (WGS) entry which is preliminary data.</text>
</comment>
<dbReference type="EMBL" id="QICN01000006">
    <property type="protein sequence ID" value="PXV67167.1"/>
    <property type="molecule type" value="Genomic_DNA"/>
</dbReference>
<dbReference type="InterPro" id="IPR017039">
    <property type="entry name" value="Virul_fac_BrkB"/>
</dbReference>
<evidence type="ECO:0000256" key="1">
    <source>
        <dbReference type="ARBA" id="ARBA00004651"/>
    </source>
</evidence>
<evidence type="ECO:0000256" key="4">
    <source>
        <dbReference type="ARBA" id="ARBA00022989"/>
    </source>
</evidence>
<keyword evidence="8" id="KW-1185">Reference proteome</keyword>
<evidence type="ECO:0000256" key="3">
    <source>
        <dbReference type="ARBA" id="ARBA00022692"/>
    </source>
</evidence>